<dbReference type="PROSITE" id="PS51891">
    <property type="entry name" value="CENP_V_GFA"/>
    <property type="match status" value="1"/>
</dbReference>
<dbReference type="Pfam" id="PF04828">
    <property type="entry name" value="GFA"/>
    <property type="match status" value="1"/>
</dbReference>
<keyword evidence="4" id="KW-0456">Lyase</keyword>
<dbReference type="GO" id="GO:0016846">
    <property type="term" value="F:carbon-sulfur lyase activity"/>
    <property type="evidence" value="ECO:0007669"/>
    <property type="project" value="InterPro"/>
</dbReference>
<organism evidence="6 7">
    <name type="scientific">Shewanella mangrovi</name>
    <dbReference type="NCBI Taxonomy" id="1515746"/>
    <lineage>
        <taxon>Bacteria</taxon>
        <taxon>Pseudomonadati</taxon>
        <taxon>Pseudomonadota</taxon>
        <taxon>Gammaproteobacteria</taxon>
        <taxon>Alteromonadales</taxon>
        <taxon>Shewanellaceae</taxon>
        <taxon>Shewanella</taxon>
    </lineage>
</organism>
<dbReference type="OrthoDB" id="4188830at2"/>
<reference evidence="6 7" key="1">
    <citation type="submission" date="2014-06" db="EMBL/GenBank/DDBJ databases">
        <title>Shewanella sp. YQH10.</title>
        <authorList>
            <person name="Liu Y."/>
            <person name="Zeng R."/>
        </authorList>
    </citation>
    <scope>NUCLEOTIDE SEQUENCE [LARGE SCALE GENOMIC DNA]</scope>
    <source>
        <strain evidence="6 7">YQH10</strain>
    </source>
</reference>
<dbReference type="Gene3D" id="3.90.1590.10">
    <property type="entry name" value="glutathione-dependent formaldehyde- activating enzyme (gfa)"/>
    <property type="match status" value="1"/>
</dbReference>
<dbReference type="AlphaFoldDB" id="A0A094JHL1"/>
<evidence type="ECO:0000256" key="4">
    <source>
        <dbReference type="ARBA" id="ARBA00023239"/>
    </source>
</evidence>
<dbReference type="GO" id="GO:0046872">
    <property type="term" value="F:metal ion binding"/>
    <property type="evidence" value="ECO:0007669"/>
    <property type="project" value="UniProtKB-KW"/>
</dbReference>
<comment type="similarity">
    <text evidence="1">Belongs to the Gfa family.</text>
</comment>
<evidence type="ECO:0000313" key="7">
    <source>
        <dbReference type="Proteomes" id="UP000029264"/>
    </source>
</evidence>
<dbReference type="EMBL" id="JPEO01000002">
    <property type="protein sequence ID" value="KFZ38707.1"/>
    <property type="molecule type" value="Genomic_DNA"/>
</dbReference>
<accession>A0A094JHL1</accession>
<evidence type="ECO:0000313" key="6">
    <source>
        <dbReference type="EMBL" id="KFZ38707.1"/>
    </source>
</evidence>
<dbReference type="PANTHER" id="PTHR33337:SF40">
    <property type="entry name" value="CENP-V_GFA DOMAIN-CONTAINING PROTEIN-RELATED"/>
    <property type="match status" value="1"/>
</dbReference>
<feature type="domain" description="CENP-V/GFA" evidence="5">
    <location>
        <begin position="5"/>
        <end position="119"/>
    </location>
</feature>
<dbReference type="eggNOG" id="COG3791">
    <property type="taxonomic scope" value="Bacteria"/>
</dbReference>
<gene>
    <name evidence="6" type="ORF">HR45_04605</name>
</gene>
<sequence>MEQPHQGSCLCGSVSYELNGEFKAFYLCHCRRCQKDTGSAHAANLFAQNASLNWTQGAQFVQTFQLPNSLHVKSFCRQCGAALPTATGDIVVVPASSLDSPLPMMPTAKIFVGDGAEWAKNLAQLPCFDTLPTAVS</sequence>
<dbReference type="RefSeq" id="WP_037440068.1">
    <property type="nucleotide sequence ID" value="NZ_JPEO01000002.1"/>
</dbReference>
<keyword evidence="3" id="KW-0862">Zinc</keyword>
<evidence type="ECO:0000259" key="5">
    <source>
        <dbReference type="PROSITE" id="PS51891"/>
    </source>
</evidence>
<protein>
    <submittedName>
        <fullName evidence="6">Aldehyde-activating protein</fullName>
    </submittedName>
</protein>
<keyword evidence="2" id="KW-0479">Metal-binding</keyword>
<dbReference type="PANTHER" id="PTHR33337">
    <property type="entry name" value="GFA DOMAIN-CONTAINING PROTEIN"/>
    <property type="match status" value="1"/>
</dbReference>
<evidence type="ECO:0000256" key="2">
    <source>
        <dbReference type="ARBA" id="ARBA00022723"/>
    </source>
</evidence>
<dbReference type="InterPro" id="IPR006913">
    <property type="entry name" value="CENP-V/GFA"/>
</dbReference>
<evidence type="ECO:0000256" key="3">
    <source>
        <dbReference type="ARBA" id="ARBA00022833"/>
    </source>
</evidence>
<dbReference type="InterPro" id="IPR011057">
    <property type="entry name" value="Mss4-like_sf"/>
</dbReference>
<proteinExistence type="inferred from homology"/>
<dbReference type="Proteomes" id="UP000029264">
    <property type="component" value="Unassembled WGS sequence"/>
</dbReference>
<comment type="caution">
    <text evidence="6">The sequence shown here is derived from an EMBL/GenBank/DDBJ whole genome shotgun (WGS) entry which is preliminary data.</text>
</comment>
<dbReference type="STRING" id="1515746.HR45_04605"/>
<dbReference type="SUPFAM" id="SSF51316">
    <property type="entry name" value="Mss4-like"/>
    <property type="match status" value="1"/>
</dbReference>
<evidence type="ECO:0000256" key="1">
    <source>
        <dbReference type="ARBA" id="ARBA00005495"/>
    </source>
</evidence>
<keyword evidence="7" id="KW-1185">Reference proteome</keyword>
<name>A0A094JHL1_9GAMM</name>